<dbReference type="PROSITE" id="PS50894">
    <property type="entry name" value="HPT"/>
    <property type="match status" value="1"/>
</dbReference>
<proteinExistence type="predicted"/>
<dbReference type="AlphaFoldDB" id="A0A1R3VMZ9"/>
<dbReference type="FunFam" id="3.30.565.10:FF:000010">
    <property type="entry name" value="Sensor histidine kinase RcsC"/>
    <property type="match status" value="1"/>
</dbReference>
<dbReference type="Gene3D" id="3.30.450.20">
    <property type="entry name" value="PAS domain"/>
    <property type="match status" value="2"/>
</dbReference>
<comment type="subcellular location">
    <subcellularLocation>
        <location evidence="2">Cell membrane</location>
        <topology evidence="2">Multi-pass membrane protein</topology>
    </subcellularLocation>
</comment>
<dbReference type="Pfam" id="PF02518">
    <property type="entry name" value="HATPase_c"/>
    <property type="match status" value="1"/>
</dbReference>
<evidence type="ECO:0000256" key="1">
    <source>
        <dbReference type="ARBA" id="ARBA00000085"/>
    </source>
</evidence>
<dbReference type="CDD" id="cd00088">
    <property type="entry name" value="HPT"/>
    <property type="match status" value="1"/>
</dbReference>
<dbReference type="InterPro" id="IPR000014">
    <property type="entry name" value="PAS"/>
</dbReference>
<evidence type="ECO:0000256" key="3">
    <source>
        <dbReference type="ARBA" id="ARBA00012438"/>
    </source>
</evidence>
<dbReference type="InterPro" id="IPR036890">
    <property type="entry name" value="HATPase_C_sf"/>
</dbReference>
<feature type="domain" description="HPt" evidence="22">
    <location>
        <begin position="1054"/>
        <end position="1140"/>
    </location>
</feature>
<dbReference type="GO" id="GO:0005524">
    <property type="term" value="F:ATP binding"/>
    <property type="evidence" value="ECO:0007669"/>
    <property type="project" value="UniProtKB-KW"/>
</dbReference>
<evidence type="ECO:0000256" key="11">
    <source>
        <dbReference type="ARBA" id="ARBA00022989"/>
    </source>
</evidence>
<dbReference type="GO" id="GO:0005886">
    <property type="term" value="C:plasma membrane"/>
    <property type="evidence" value="ECO:0007669"/>
    <property type="project" value="UniProtKB-SubCell"/>
</dbReference>
<accession>A0A1R3VMZ9</accession>
<dbReference type="PRINTS" id="PR00344">
    <property type="entry name" value="BCTRLSENSOR"/>
</dbReference>
<evidence type="ECO:0000259" key="20">
    <source>
        <dbReference type="PROSITE" id="PS50110"/>
    </source>
</evidence>
<evidence type="ECO:0000256" key="16">
    <source>
        <dbReference type="PROSITE-ProRule" id="PRU00110"/>
    </source>
</evidence>
<dbReference type="PROSITE" id="PS50110">
    <property type="entry name" value="RESPONSE_REGULATORY"/>
    <property type="match status" value="1"/>
</dbReference>
<dbReference type="CDD" id="cd00130">
    <property type="entry name" value="PAS"/>
    <property type="match status" value="1"/>
</dbReference>
<dbReference type="Pfam" id="PF08447">
    <property type="entry name" value="PAS_3"/>
    <property type="match status" value="1"/>
</dbReference>
<keyword evidence="11 18" id="KW-1133">Transmembrane helix</keyword>
<dbReference type="InterPro" id="IPR036641">
    <property type="entry name" value="HPT_dom_sf"/>
</dbReference>
<comment type="subunit">
    <text evidence="14">At low DSF concentrations, interacts with RpfF.</text>
</comment>
<keyword evidence="7 18" id="KW-0812">Transmembrane</keyword>
<dbReference type="Gene3D" id="1.20.120.160">
    <property type="entry name" value="HPT domain"/>
    <property type="match status" value="1"/>
</dbReference>
<evidence type="ECO:0000256" key="4">
    <source>
        <dbReference type="ARBA" id="ARBA00022475"/>
    </source>
</evidence>
<keyword evidence="24" id="KW-1185">Reference proteome</keyword>
<evidence type="ECO:0000256" key="12">
    <source>
        <dbReference type="ARBA" id="ARBA00023012"/>
    </source>
</evidence>
<evidence type="ECO:0000313" key="24">
    <source>
        <dbReference type="Proteomes" id="UP000223759"/>
    </source>
</evidence>
<evidence type="ECO:0000256" key="7">
    <source>
        <dbReference type="ARBA" id="ARBA00022692"/>
    </source>
</evidence>
<dbReference type="PROSITE" id="PS50109">
    <property type="entry name" value="HIS_KIN"/>
    <property type="match status" value="1"/>
</dbReference>
<keyword evidence="8" id="KW-0547">Nucleotide-binding</keyword>
<evidence type="ECO:0000256" key="9">
    <source>
        <dbReference type="ARBA" id="ARBA00022777"/>
    </source>
</evidence>
<keyword evidence="13 18" id="KW-0472">Membrane</keyword>
<gene>
    <name evidence="23" type="ORF">SAMN05216526_0396</name>
</gene>
<dbReference type="CDD" id="cd17546">
    <property type="entry name" value="REC_hyHK_CKI1_RcsC-like"/>
    <property type="match status" value="1"/>
</dbReference>
<evidence type="ECO:0000313" key="23">
    <source>
        <dbReference type="EMBL" id="SIT65939.1"/>
    </source>
</evidence>
<evidence type="ECO:0000256" key="18">
    <source>
        <dbReference type="SAM" id="Phobius"/>
    </source>
</evidence>
<dbReference type="SUPFAM" id="SSF55785">
    <property type="entry name" value="PYP-like sensor domain (PAS domain)"/>
    <property type="match status" value="2"/>
</dbReference>
<feature type="transmembrane region" description="Helical" evidence="18">
    <location>
        <begin position="20"/>
        <end position="40"/>
    </location>
</feature>
<dbReference type="InterPro" id="IPR013655">
    <property type="entry name" value="PAS_fold_3"/>
</dbReference>
<keyword evidence="6" id="KW-0808">Transferase</keyword>
<evidence type="ECO:0000256" key="15">
    <source>
        <dbReference type="ARBA" id="ARBA00068150"/>
    </source>
</evidence>
<feature type="domain" description="Histidine kinase" evidence="19">
    <location>
        <begin position="633"/>
        <end position="852"/>
    </location>
</feature>
<dbReference type="PANTHER" id="PTHR45339">
    <property type="entry name" value="HYBRID SIGNAL TRANSDUCTION HISTIDINE KINASE J"/>
    <property type="match status" value="1"/>
</dbReference>
<evidence type="ECO:0000256" key="8">
    <source>
        <dbReference type="ARBA" id="ARBA00022741"/>
    </source>
</evidence>
<dbReference type="InterPro" id="IPR036097">
    <property type="entry name" value="HisK_dim/P_sf"/>
</dbReference>
<dbReference type="FunFam" id="1.10.287.130:FF:000002">
    <property type="entry name" value="Two-component osmosensing histidine kinase"/>
    <property type="match status" value="1"/>
</dbReference>
<evidence type="ECO:0000256" key="14">
    <source>
        <dbReference type="ARBA" id="ARBA00064003"/>
    </source>
</evidence>
<evidence type="ECO:0000259" key="19">
    <source>
        <dbReference type="PROSITE" id="PS50109"/>
    </source>
</evidence>
<name>A0A1R3VMZ9_9GAMM</name>
<dbReference type="InterPro" id="IPR001789">
    <property type="entry name" value="Sig_transdc_resp-reg_receiver"/>
</dbReference>
<dbReference type="InterPro" id="IPR003661">
    <property type="entry name" value="HisK_dim/P_dom"/>
</dbReference>
<dbReference type="Pfam" id="PF01627">
    <property type="entry name" value="Hpt"/>
    <property type="match status" value="1"/>
</dbReference>
<feature type="domain" description="Response regulatory" evidence="20">
    <location>
        <begin position="877"/>
        <end position="995"/>
    </location>
</feature>
<dbReference type="InterPro" id="IPR003594">
    <property type="entry name" value="HATPase_dom"/>
</dbReference>
<organism evidence="23 24">
    <name type="scientific">Ectothiorhodosinus mongolicus</name>
    <dbReference type="NCBI Taxonomy" id="233100"/>
    <lineage>
        <taxon>Bacteria</taxon>
        <taxon>Pseudomonadati</taxon>
        <taxon>Pseudomonadota</taxon>
        <taxon>Gammaproteobacteria</taxon>
        <taxon>Chromatiales</taxon>
        <taxon>Ectothiorhodospiraceae</taxon>
        <taxon>Ectothiorhodosinus</taxon>
    </lineage>
</organism>
<keyword evidence="9" id="KW-0418">Kinase</keyword>
<reference evidence="23 24" key="1">
    <citation type="submission" date="2017-01" db="EMBL/GenBank/DDBJ databases">
        <authorList>
            <person name="Mah S.A."/>
            <person name="Swanson W.J."/>
            <person name="Moy G.W."/>
            <person name="Vacquier V.D."/>
        </authorList>
    </citation>
    <scope>NUCLEOTIDE SEQUENCE [LARGE SCALE GENOMIC DNA]</scope>
    <source>
        <strain evidence="23 24">M9</strain>
    </source>
</reference>
<dbReference type="PANTHER" id="PTHR45339:SF1">
    <property type="entry name" value="HYBRID SIGNAL TRANSDUCTION HISTIDINE KINASE J"/>
    <property type="match status" value="1"/>
</dbReference>
<dbReference type="EC" id="2.7.13.3" evidence="3"/>
<dbReference type="GO" id="GO:0000155">
    <property type="term" value="F:phosphorelay sensor kinase activity"/>
    <property type="evidence" value="ECO:0007669"/>
    <property type="project" value="InterPro"/>
</dbReference>
<dbReference type="SUPFAM" id="SSF47384">
    <property type="entry name" value="Homodimeric domain of signal transducing histidine kinase"/>
    <property type="match status" value="1"/>
</dbReference>
<evidence type="ECO:0000256" key="17">
    <source>
        <dbReference type="PROSITE-ProRule" id="PRU00169"/>
    </source>
</evidence>
<keyword evidence="10" id="KW-0067">ATP-binding</keyword>
<evidence type="ECO:0000259" key="22">
    <source>
        <dbReference type="PROSITE" id="PS50894"/>
    </source>
</evidence>
<dbReference type="SMART" id="SM00448">
    <property type="entry name" value="REC"/>
    <property type="match status" value="1"/>
</dbReference>
<evidence type="ECO:0000259" key="21">
    <source>
        <dbReference type="PROSITE" id="PS50113"/>
    </source>
</evidence>
<evidence type="ECO:0000256" key="6">
    <source>
        <dbReference type="ARBA" id="ARBA00022679"/>
    </source>
</evidence>
<dbReference type="Gene3D" id="1.10.287.130">
    <property type="match status" value="1"/>
</dbReference>
<dbReference type="SMART" id="SM00388">
    <property type="entry name" value="HisKA"/>
    <property type="match status" value="1"/>
</dbReference>
<dbReference type="InterPro" id="IPR011006">
    <property type="entry name" value="CheY-like_superfamily"/>
</dbReference>
<dbReference type="InterPro" id="IPR035965">
    <property type="entry name" value="PAS-like_dom_sf"/>
</dbReference>
<dbReference type="SUPFAM" id="SSF52172">
    <property type="entry name" value="CheY-like"/>
    <property type="match status" value="1"/>
</dbReference>
<dbReference type="CDD" id="cd16922">
    <property type="entry name" value="HATPase_EvgS-ArcB-TorS-like"/>
    <property type="match status" value="1"/>
</dbReference>
<evidence type="ECO:0000256" key="10">
    <source>
        <dbReference type="ARBA" id="ARBA00022840"/>
    </source>
</evidence>
<protein>
    <recommendedName>
        <fullName evidence="15">Sensory/regulatory protein RpfC</fullName>
        <ecNumber evidence="3">2.7.13.3</ecNumber>
    </recommendedName>
</protein>
<dbReference type="NCBIfam" id="TIGR00229">
    <property type="entry name" value="sensory_box"/>
    <property type="match status" value="1"/>
</dbReference>
<dbReference type="Pfam" id="PF00512">
    <property type="entry name" value="HisKA"/>
    <property type="match status" value="1"/>
</dbReference>
<dbReference type="Proteomes" id="UP000223759">
    <property type="component" value="Unassembled WGS sequence"/>
</dbReference>
<evidence type="ECO:0000256" key="13">
    <source>
        <dbReference type="ARBA" id="ARBA00023136"/>
    </source>
</evidence>
<evidence type="ECO:0000256" key="5">
    <source>
        <dbReference type="ARBA" id="ARBA00022553"/>
    </source>
</evidence>
<dbReference type="InterPro" id="IPR004358">
    <property type="entry name" value="Sig_transdc_His_kin-like_C"/>
</dbReference>
<feature type="domain" description="PAC" evidence="21">
    <location>
        <begin position="559"/>
        <end position="615"/>
    </location>
</feature>
<dbReference type="EMBL" id="FTPK01000001">
    <property type="protein sequence ID" value="SIT65939.1"/>
    <property type="molecule type" value="Genomic_DNA"/>
</dbReference>
<evidence type="ECO:0000256" key="2">
    <source>
        <dbReference type="ARBA" id="ARBA00004651"/>
    </source>
</evidence>
<keyword evidence="5 17" id="KW-0597">Phosphoprotein</keyword>
<dbReference type="Pfam" id="PF00072">
    <property type="entry name" value="Response_reg"/>
    <property type="match status" value="1"/>
</dbReference>
<keyword evidence="4" id="KW-1003">Cell membrane</keyword>
<dbReference type="InterPro" id="IPR008207">
    <property type="entry name" value="Sig_transdc_His_kin_Hpt_dom"/>
</dbReference>
<sequence length="1140" mass="126869">MTPPARKSLVQFTRRLEFGALLLSSLLSIGAVFLVSNLIVRQFVELNTADVSRINLFLSYHLGESRTDLIQQISEQQSTPEPILLNIPSYTDVYRLDANLRVAEVLIGSEGSRVFPGFTLANTTLASVIQQGATEVLTYSLRRGIEDDQPGLYMAFSLGDEVFLARFNLEYLKKFLEDYAQLTGQPLLLTQNRGLVMLSSDSQLRITQIEPQALDQRIGLRDRITHADTRWLPFSQFSAIEGAYIVLLAPTAALDTLLRTLWIALTLVLMGLLLIVLYKLRRADEWVAMPLKQLLTRVEAMTEGAQQPGTRPRAMALKEFANLEASFQSMVNAVNQREQALSKLSQTIERDRARLERLLDGLPIAIGTITFDENPKTLFVNQEFTASFGYTLTDIPTVAAWAQQAYPDANYRDLVMGRWNRAIEHARKERGRIESMEFRVTAKTGEVRDAIFRAVALDDRLVVALTDVTTLRETEQALSSAQKELEKAAYELTENIPVGTYTMVQPADGGLAYFSFMSTRFLELTGLTREEAAEDPMRGFACVHPDDFDAWVQLNIEAFSEKKRFYGETRVVVDGEIRWITAESTPRTRDDGTTIWEGVLADITPRKMAEQALLEAKQHAEKLERAKSDFLASMSHEIRTPMNAVMGLTQLLQLEDLTRDQLSLVRRIERAGELLLTIIDDVLDLSKIESGKMPIRHEPFELKDLLQRLHDLYSPLLTAKSVTLGWSLAGDDPGALLGDTHRLEQVLGNLLSNAIKFTENGRVQLLARTTSIDAHSVGLELSVTDTGTGIAPEYLNKLFDPFEQGDKSSRREGTGLGLPISKRLIELMGGTIILNSQLEQGTEVKIHLRLPRADKIYRNQALLESIVDIMAHVAGRRFLVVDDVAVNRELLARFIEELNAEATCLGSAREALHVLSLEPEAFDAVLMDVQMPGMDGMEATRQIRGRLGLLDLPVIAFTAGVLEEQQQAARDAGMNDVLTKPVKLEVLARCLAKHLAHRAPAPSSQRFDIPDGSVYSCASSPDGGDANDEVQISPGFEAWPGFNMQHAMEMVDDDSAFFAKLVASFKESFSDIIPELRRELEAQQWSHAQRRLHSLKGAAAYLGAEQVATHAAALEAMLIAGDHDWLAKLPPLETALAQIL</sequence>
<dbReference type="PROSITE" id="PS50113">
    <property type="entry name" value="PAC"/>
    <property type="match status" value="1"/>
</dbReference>
<dbReference type="InterPro" id="IPR000700">
    <property type="entry name" value="PAS-assoc_C"/>
</dbReference>
<feature type="modified residue" description="4-aspartylphosphate" evidence="17">
    <location>
        <position position="928"/>
    </location>
</feature>
<dbReference type="InterPro" id="IPR005467">
    <property type="entry name" value="His_kinase_dom"/>
</dbReference>
<dbReference type="SUPFAM" id="SSF55874">
    <property type="entry name" value="ATPase domain of HSP90 chaperone/DNA topoisomerase II/histidine kinase"/>
    <property type="match status" value="1"/>
</dbReference>
<dbReference type="STRING" id="233100.SAMN05216526_0396"/>
<dbReference type="SUPFAM" id="SSF47226">
    <property type="entry name" value="Histidine-containing phosphotransfer domain, HPT domain"/>
    <property type="match status" value="1"/>
</dbReference>
<dbReference type="SMART" id="SM00387">
    <property type="entry name" value="HATPase_c"/>
    <property type="match status" value="1"/>
</dbReference>
<dbReference type="Gene3D" id="3.40.50.2300">
    <property type="match status" value="1"/>
</dbReference>
<dbReference type="CDD" id="cd00082">
    <property type="entry name" value="HisKA"/>
    <property type="match status" value="1"/>
</dbReference>
<keyword evidence="12" id="KW-0902">Two-component regulatory system</keyword>
<feature type="transmembrane region" description="Helical" evidence="18">
    <location>
        <begin position="260"/>
        <end position="280"/>
    </location>
</feature>
<dbReference type="Gene3D" id="3.30.565.10">
    <property type="entry name" value="Histidine kinase-like ATPase, C-terminal domain"/>
    <property type="match status" value="1"/>
</dbReference>
<comment type="catalytic activity">
    <reaction evidence="1">
        <text>ATP + protein L-histidine = ADP + protein N-phospho-L-histidine.</text>
        <dbReference type="EC" id="2.7.13.3"/>
    </reaction>
</comment>
<feature type="modified residue" description="Phosphohistidine" evidence="16">
    <location>
        <position position="1093"/>
    </location>
</feature>
<dbReference type="SMART" id="SM00073">
    <property type="entry name" value="HPT"/>
    <property type="match status" value="1"/>
</dbReference>